<dbReference type="Proteomes" id="UP000030765">
    <property type="component" value="Unassembled WGS sequence"/>
</dbReference>
<name>A0A084WM13_ANOSI</name>
<dbReference type="VEuPathDB" id="VectorBase:ASIC019302"/>
<accession>A0A084WM13</accession>
<dbReference type="EnsemblMetazoa" id="ASIC019302-RA">
    <property type="protein sequence ID" value="ASIC019302-PA"/>
    <property type="gene ID" value="ASIC019302"/>
</dbReference>
<dbReference type="EMBL" id="KE525351">
    <property type="protein sequence ID" value="KFB51257.1"/>
    <property type="molecule type" value="Genomic_DNA"/>
</dbReference>
<proteinExistence type="predicted"/>
<gene>
    <name evidence="2" type="ORF">ZHAS_00019302</name>
</gene>
<feature type="region of interest" description="Disordered" evidence="1">
    <location>
        <begin position="31"/>
        <end position="65"/>
    </location>
</feature>
<organism evidence="2">
    <name type="scientific">Anopheles sinensis</name>
    <name type="common">Mosquito</name>
    <dbReference type="NCBI Taxonomy" id="74873"/>
    <lineage>
        <taxon>Eukaryota</taxon>
        <taxon>Metazoa</taxon>
        <taxon>Ecdysozoa</taxon>
        <taxon>Arthropoda</taxon>
        <taxon>Hexapoda</taxon>
        <taxon>Insecta</taxon>
        <taxon>Pterygota</taxon>
        <taxon>Neoptera</taxon>
        <taxon>Endopterygota</taxon>
        <taxon>Diptera</taxon>
        <taxon>Nematocera</taxon>
        <taxon>Culicoidea</taxon>
        <taxon>Culicidae</taxon>
        <taxon>Anophelinae</taxon>
        <taxon>Anopheles</taxon>
    </lineage>
</organism>
<dbReference type="AlphaFoldDB" id="A0A084WM13"/>
<keyword evidence="2" id="KW-0413">Isomerase</keyword>
<reference evidence="2 4" key="1">
    <citation type="journal article" date="2014" name="BMC Genomics">
        <title>Genome sequence of Anopheles sinensis provides insight into genetics basis of mosquito competence for malaria parasites.</title>
        <authorList>
            <person name="Zhou D."/>
            <person name="Zhang D."/>
            <person name="Ding G."/>
            <person name="Shi L."/>
            <person name="Hou Q."/>
            <person name="Ye Y."/>
            <person name="Xu Y."/>
            <person name="Zhou H."/>
            <person name="Xiong C."/>
            <person name="Li S."/>
            <person name="Yu J."/>
            <person name="Hong S."/>
            <person name="Yu X."/>
            <person name="Zou P."/>
            <person name="Chen C."/>
            <person name="Chang X."/>
            <person name="Wang W."/>
            <person name="Lv Y."/>
            <person name="Sun Y."/>
            <person name="Ma L."/>
            <person name="Shen B."/>
            <person name="Zhu C."/>
        </authorList>
    </citation>
    <scope>NUCLEOTIDE SEQUENCE [LARGE SCALE GENOMIC DNA]</scope>
</reference>
<dbReference type="GO" id="GO:0016853">
    <property type="term" value="F:isomerase activity"/>
    <property type="evidence" value="ECO:0007669"/>
    <property type="project" value="UniProtKB-KW"/>
</dbReference>
<sequence length="88" mass="10259">MSYEFPCFGEGNENFRPLRFSPDGFCVRKRVKSPSKHARTPKHTRQWPEAEDGGHPGGGKNPEITNVIFQRPVRKQQLERRRIHSARM</sequence>
<protein>
    <submittedName>
        <fullName evidence="2 3">Xylose isomerase</fullName>
    </submittedName>
</protein>
<evidence type="ECO:0000313" key="3">
    <source>
        <dbReference type="EnsemblMetazoa" id="ASIC019302-PA"/>
    </source>
</evidence>
<feature type="compositionally biased region" description="Basic residues" evidence="1">
    <location>
        <begin position="31"/>
        <end position="45"/>
    </location>
</feature>
<evidence type="ECO:0000256" key="1">
    <source>
        <dbReference type="SAM" id="MobiDB-lite"/>
    </source>
</evidence>
<dbReference type="EMBL" id="ATLV01024356">
    <property type="status" value="NOT_ANNOTATED_CDS"/>
    <property type="molecule type" value="Genomic_DNA"/>
</dbReference>
<keyword evidence="4" id="KW-1185">Reference proteome</keyword>
<evidence type="ECO:0000313" key="2">
    <source>
        <dbReference type="EMBL" id="KFB51257.1"/>
    </source>
</evidence>
<reference evidence="3" key="2">
    <citation type="submission" date="2020-05" db="UniProtKB">
        <authorList>
            <consortium name="EnsemblMetazoa"/>
        </authorList>
    </citation>
    <scope>IDENTIFICATION</scope>
</reference>
<evidence type="ECO:0000313" key="4">
    <source>
        <dbReference type="Proteomes" id="UP000030765"/>
    </source>
</evidence>